<organism evidence="2 3">
    <name type="scientific">Platanthera guangdongensis</name>
    <dbReference type="NCBI Taxonomy" id="2320717"/>
    <lineage>
        <taxon>Eukaryota</taxon>
        <taxon>Viridiplantae</taxon>
        <taxon>Streptophyta</taxon>
        <taxon>Embryophyta</taxon>
        <taxon>Tracheophyta</taxon>
        <taxon>Spermatophyta</taxon>
        <taxon>Magnoliopsida</taxon>
        <taxon>Liliopsida</taxon>
        <taxon>Asparagales</taxon>
        <taxon>Orchidaceae</taxon>
        <taxon>Orchidoideae</taxon>
        <taxon>Orchideae</taxon>
        <taxon>Orchidinae</taxon>
        <taxon>Platanthera</taxon>
    </lineage>
</organism>
<sequence length="64" mass="6878">MAISTRAWFWLALLVAVFIASSNADDAGTGAEETPSAVLTLDASNFNETIAKHAFVAVEFYAPW</sequence>
<gene>
    <name evidence="2" type="primary">PDIL1-2</name>
    <name evidence="2" type="ORF">KSP40_PGU004374</name>
</gene>
<name>A0ABR2N4M7_9ASPA</name>
<evidence type="ECO:0000313" key="2">
    <source>
        <dbReference type="EMBL" id="KAK8971079.1"/>
    </source>
</evidence>
<evidence type="ECO:0000313" key="3">
    <source>
        <dbReference type="Proteomes" id="UP001412067"/>
    </source>
</evidence>
<dbReference type="EMBL" id="JBBWWR010000001">
    <property type="protein sequence ID" value="KAK8971079.1"/>
    <property type="molecule type" value="Genomic_DNA"/>
</dbReference>
<keyword evidence="3" id="KW-1185">Reference proteome</keyword>
<protein>
    <submittedName>
        <fullName evidence="2">Protein disulfide isomerase-like 1-2</fullName>
    </submittedName>
</protein>
<dbReference type="Proteomes" id="UP001412067">
    <property type="component" value="Unassembled WGS sequence"/>
</dbReference>
<dbReference type="CDD" id="cd02961">
    <property type="entry name" value="PDI_a_family"/>
    <property type="match status" value="1"/>
</dbReference>
<accession>A0ABR2N4M7</accession>
<dbReference type="InterPro" id="IPR036249">
    <property type="entry name" value="Thioredoxin-like_sf"/>
</dbReference>
<feature type="chain" id="PRO_5045679996" evidence="1">
    <location>
        <begin position="25"/>
        <end position="64"/>
    </location>
</feature>
<comment type="caution">
    <text evidence="2">The sequence shown here is derived from an EMBL/GenBank/DDBJ whole genome shotgun (WGS) entry which is preliminary data.</text>
</comment>
<feature type="signal peptide" evidence="1">
    <location>
        <begin position="1"/>
        <end position="24"/>
    </location>
</feature>
<evidence type="ECO:0000256" key="1">
    <source>
        <dbReference type="SAM" id="SignalP"/>
    </source>
</evidence>
<reference evidence="2 3" key="1">
    <citation type="journal article" date="2022" name="Nat. Plants">
        <title>Genomes of leafy and leafless Platanthera orchids illuminate the evolution of mycoheterotrophy.</title>
        <authorList>
            <person name="Li M.H."/>
            <person name="Liu K.W."/>
            <person name="Li Z."/>
            <person name="Lu H.C."/>
            <person name="Ye Q.L."/>
            <person name="Zhang D."/>
            <person name="Wang J.Y."/>
            <person name="Li Y.F."/>
            <person name="Zhong Z.M."/>
            <person name="Liu X."/>
            <person name="Yu X."/>
            <person name="Liu D.K."/>
            <person name="Tu X.D."/>
            <person name="Liu B."/>
            <person name="Hao Y."/>
            <person name="Liao X.Y."/>
            <person name="Jiang Y.T."/>
            <person name="Sun W.H."/>
            <person name="Chen J."/>
            <person name="Chen Y.Q."/>
            <person name="Ai Y."/>
            <person name="Zhai J.W."/>
            <person name="Wu S.S."/>
            <person name="Zhou Z."/>
            <person name="Hsiao Y.Y."/>
            <person name="Wu W.L."/>
            <person name="Chen Y.Y."/>
            <person name="Lin Y.F."/>
            <person name="Hsu J.L."/>
            <person name="Li C.Y."/>
            <person name="Wang Z.W."/>
            <person name="Zhao X."/>
            <person name="Zhong W.Y."/>
            <person name="Ma X.K."/>
            <person name="Ma L."/>
            <person name="Huang J."/>
            <person name="Chen G.Z."/>
            <person name="Huang M.Z."/>
            <person name="Huang L."/>
            <person name="Peng D.H."/>
            <person name="Luo Y.B."/>
            <person name="Zou S.Q."/>
            <person name="Chen S.P."/>
            <person name="Lan S."/>
            <person name="Tsai W.C."/>
            <person name="Van de Peer Y."/>
            <person name="Liu Z.J."/>
        </authorList>
    </citation>
    <scope>NUCLEOTIDE SEQUENCE [LARGE SCALE GENOMIC DNA]</scope>
    <source>
        <strain evidence="2">Lor288</strain>
    </source>
</reference>
<proteinExistence type="predicted"/>
<dbReference type="SUPFAM" id="SSF52833">
    <property type="entry name" value="Thioredoxin-like"/>
    <property type="match status" value="1"/>
</dbReference>
<dbReference type="Gene3D" id="3.40.30.10">
    <property type="entry name" value="Glutaredoxin"/>
    <property type="match status" value="1"/>
</dbReference>
<keyword evidence="1" id="KW-0732">Signal</keyword>